<dbReference type="PROSITE" id="PS00478">
    <property type="entry name" value="LIM_DOMAIN_1"/>
    <property type="match status" value="1"/>
</dbReference>
<feature type="domain" description="Calponin-homology (CH)" evidence="6">
    <location>
        <begin position="33"/>
        <end position="147"/>
    </location>
</feature>
<dbReference type="InterPro" id="IPR001715">
    <property type="entry name" value="CH_dom"/>
</dbReference>
<feature type="region of interest" description="Disordered" evidence="5">
    <location>
        <begin position="120"/>
        <end position="193"/>
    </location>
</feature>
<protein>
    <submittedName>
        <fullName evidence="8">LIM domain only protein 7</fullName>
    </submittedName>
</protein>
<dbReference type="Pfam" id="PF00412">
    <property type="entry name" value="LIM"/>
    <property type="match status" value="1"/>
</dbReference>
<dbReference type="PROSITE" id="PS50023">
    <property type="entry name" value="LIM_DOMAIN_2"/>
    <property type="match status" value="1"/>
</dbReference>
<dbReference type="OrthoDB" id="15627at2759"/>
<evidence type="ECO:0000313" key="9">
    <source>
        <dbReference type="Proteomes" id="UP001163046"/>
    </source>
</evidence>
<feature type="region of interest" description="Disordered" evidence="5">
    <location>
        <begin position="368"/>
        <end position="498"/>
    </location>
</feature>
<dbReference type="SUPFAM" id="SSF47576">
    <property type="entry name" value="Calponin-homology domain, CH-domain"/>
    <property type="match status" value="1"/>
</dbReference>
<keyword evidence="3 4" id="KW-0440">LIM domain</keyword>
<dbReference type="GO" id="GO:0030155">
    <property type="term" value="P:regulation of cell adhesion"/>
    <property type="evidence" value="ECO:0007669"/>
    <property type="project" value="InterPro"/>
</dbReference>
<feature type="compositionally biased region" description="Polar residues" evidence="5">
    <location>
        <begin position="814"/>
        <end position="823"/>
    </location>
</feature>
<dbReference type="InterPro" id="IPR001781">
    <property type="entry name" value="Znf_LIM"/>
</dbReference>
<feature type="region of interest" description="Disordered" evidence="5">
    <location>
        <begin position="1592"/>
        <end position="1667"/>
    </location>
</feature>
<feature type="compositionally biased region" description="Polar residues" evidence="5">
    <location>
        <begin position="1643"/>
        <end position="1656"/>
    </location>
</feature>
<dbReference type="PROSITE" id="PS50021">
    <property type="entry name" value="CH"/>
    <property type="match status" value="1"/>
</dbReference>
<dbReference type="Proteomes" id="UP001163046">
    <property type="component" value="Unassembled WGS sequence"/>
</dbReference>
<dbReference type="GO" id="GO:0023051">
    <property type="term" value="P:regulation of signaling"/>
    <property type="evidence" value="ECO:0007669"/>
    <property type="project" value="InterPro"/>
</dbReference>
<feature type="compositionally biased region" description="Polar residues" evidence="5">
    <location>
        <begin position="940"/>
        <end position="951"/>
    </location>
</feature>
<feature type="compositionally biased region" description="Basic and acidic residues" evidence="5">
    <location>
        <begin position="1046"/>
        <end position="1069"/>
    </location>
</feature>
<feature type="region of interest" description="Disordered" evidence="5">
    <location>
        <begin position="1822"/>
        <end position="1853"/>
    </location>
</feature>
<dbReference type="Gene3D" id="1.10.418.10">
    <property type="entry name" value="Calponin-like domain"/>
    <property type="match status" value="1"/>
</dbReference>
<feature type="compositionally biased region" description="Basic and acidic residues" evidence="5">
    <location>
        <begin position="563"/>
        <end position="580"/>
    </location>
</feature>
<dbReference type="CDD" id="cd21208">
    <property type="entry name" value="CH_LMO7-like"/>
    <property type="match status" value="1"/>
</dbReference>
<dbReference type="CDD" id="cd08368">
    <property type="entry name" value="LIM"/>
    <property type="match status" value="1"/>
</dbReference>
<feature type="compositionally biased region" description="Basic and acidic residues" evidence="5">
    <location>
        <begin position="402"/>
        <end position="431"/>
    </location>
</feature>
<feature type="compositionally biased region" description="Basic and acidic residues" evidence="5">
    <location>
        <begin position="449"/>
        <end position="471"/>
    </location>
</feature>
<dbReference type="PANTHER" id="PTHR46767:SF1">
    <property type="entry name" value="LIM DOMAIN ONLY PROTEIN 7"/>
    <property type="match status" value="1"/>
</dbReference>
<feature type="region of interest" description="Disordered" evidence="5">
    <location>
        <begin position="1505"/>
        <end position="1529"/>
    </location>
</feature>
<evidence type="ECO:0000259" key="7">
    <source>
        <dbReference type="PROSITE" id="PS50023"/>
    </source>
</evidence>
<accession>A0A9X0CVH6</accession>
<feature type="compositionally biased region" description="Polar residues" evidence="5">
    <location>
        <begin position="546"/>
        <end position="562"/>
    </location>
</feature>
<feature type="compositionally biased region" description="Acidic residues" evidence="5">
    <location>
        <begin position="1209"/>
        <end position="1218"/>
    </location>
</feature>
<feature type="compositionally biased region" description="Basic and acidic residues" evidence="5">
    <location>
        <begin position="380"/>
        <end position="395"/>
    </location>
</feature>
<feature type="compositionally biased region" description="Acidic residues" evidence="5">
    <location>
        <begin position="865"/>
        <end position="877"/>
    </location>
</feature>
<feature type="compositionally biased region" description="Basic and acidic residues" evidence="5">
    <location>
        <begin position="1374"/>
        <end position="1409"/>
    </location>
</feature>
<feature type="compositionally biased region" description="Basic and acidic residues" evidence="5">
    <location>
        <begin position="301"/>
        <end position="321"/>
    </location>
</feature>
<feature type="region of interest" description="Disordered" evidence="5">
    <location>
        <begin position="1702"/>
        <end position="1723"/>
    </location>
</feature>
<feature type="region of interest" description="Disordered" evidence="5">
    <location>
        <begin position="1875"/>
        <end position="1896"/>
    </location>
</feature>
<keyword evidence="9" id="KW-1185">Reference proteome</keyword>
<feature type="region of interest" description="Disordered" evidence="5">
    <location>
        <begin position="774"/>
        <end position="887"/>
    </location>
</feature>
<dbReference type="Gene3D" id="2.10.110.10">
    <property type="entry name" value="Cysteine Rich Protein"/>
    <property type="match status" value="1"/>
</dbReference>
<proteinExistence type="predicted"/>
<feature type="compositionally biased region" description="Basic and acidic residues" evidence="5">
    <location>
        <begin position="1087"/>
        <end position="1118"/>
    </location>
</feature>
<feature type="region of interest" description="Disordered" evidence="5">
    <location>
        <begin position="205"/>
        <end position="353"/>
    </location>
</feature>
<dbReference type="SMART" id="SM00132">
    <property type="entry name" value="LIM"/>
    <property type="match status" value="1"/>
</dbReference>
<dbReference type="GO" id="GO:0046872">
    <property type="term" value="F:metal ion binding"/>
    <property type="evidence" value="ECO:0007669"/>
    <property type="project" value="UniProtKB-KW"/>
</dbReference>
<feature type="compositionally biased region" description="Basic and acidic residues" evidence="5">
    <location>
        <begin position="705"/>
        <end position="715"/>
    </location>
</feature>
<feature type="compositionally biased region" description="Basic and acidic residues" evidence="5">
    <location>
        <begin position="1227"/>
        <end position="1246"/>
    </location>
</feature>
<feature type="compositionally biased region" description="Basic and acidic residues" evidence="5">
    <location>
        <begin position="841"/>
        <end position="864"/>
    </location>
</feature>
<dbReference type="SMART" id="SM00033">
    <property type="entry name" value="CH"/>
    <property type="match status" value="1"/>
</dbReference>
<sequence>MASYPLEPHVQIYDRALSTRELREKYNSYINADPALVESKRWIEEVTRREFKSNNFRESLADGILLCELIEIVGNSPLGRINHLQTAYAGIDNLNLFFKACERLGLKRLHLFDTTDLQEVTSRRGESTSSRAKETERRLQNAVSAASGCAQGGAFSREKERGARKRHSLGDLETKSRGTENFPPKKRDRVFDKIDIKDRKEKFKNLEKEAKQESAALDSNRRRSTGGILKRSKDKSWGEEEVIRKDSKQLKSKMPDPKFHEKKELYNRRDQMDSAGDNSRRKGSSSSSDRLTSPPPVSLGRKVEVDLKEKQKKFEGLDQRAEQQSAVLKGKSARPVSWGPDQIRQASKKQNPVDVAFKEKHRNYEQIQRQATTESAVIEGKLRPQLDLRDGKPEKVQLAGRSDVKLREKQQDFEQRDYQAQREKAVLEGNRRMSATDGKEKRPHSVMVPKREQVKMDEKKAAFEQLDRQAEQDTSILRGQHRPSLTEIDGRKRSSKVGLPRDVNVGLLEKQRTFEDMDYQARKETEILQKNKRKSFGSPVKEPMPLSTSTRPNISGFQSPYDSQRDPSDVRRRNQQERPSRPVSNYYEYSSANDFPRTGKVNETDAAGEGIYQVSVDEPMESAPSFGDERVSYRQNQRDLPAEEHGSMRDQNTADDKRREYSDYVRRRYEDSRRRRSSGEEPLEINLADAKNLSYRDLVRAPPKKSRDTFIREKNTAVPAEEMPWRKEVREVQDKRHLLSDEDQDTSYAARPSSPRSELGKAQYLELVVPPSKKATDGFAKDSKAADEKEMPWRKEVKEIRRSPSTEEPPAYLSFSQAPQTELTRIRPPSLKTRDVFVTQKDNKDDEEMPWRKEVRELKERPREEDEQEYKDEDPPPELEFSTAHAPNLRKLSYKEFINVPTRKRRDFQPEVEKDKEEMPWRKEVREIKRSTDEEEEQLQKSSVTLAQSAPEQDYRRPAYNEFVAKPSQKARDGFLAYQEKEKEEMPWRKEVRDIKRTVTEDEPVKRSSAMNVHSSVEDPRDYRKFSYQDFLARPRKKSVDTFVTKAEKEKEEMPWRKEVRELRYRPPEEEQINQSSRSELESANDDSFHKSFERPSKWITESGRETNHYDGTREASRDGPYPVRPSGVQTLSYKDFVCPPSKASEQQGQRKSKVNKVKDLTKRFATIEADSNRPKEGGPPARKSLVDVAELKRLERDMRTKSWHGFPDDYDSDDDEYDTRRRRRTRSEDEKDDRLRQQHQREKISGIDALDDVFQDPEGYFDQIQGPPPERFEKEVVEQAPVQYEAPSWNERSDRRVEVVTVRSTNNYDHYRPHDQHGQPATYSDDYYEKRPVKDESLPKHKPSDDRVVVKQTWIQPNRVEVAEASPEDVPDREDKRNANQEYIGRNERPYVPQHYRDERPYLRDYPKSEPFQPNRNEDTFYSKGIDPKEEECFIEQSEYPQESQGYYPGSYREQNQVQRENEEWKSKEMRSDPREQRSQPTKVSVKDDRVMVFGAPIVVTAKQRTQQYEGGRGRGQEHPGSYDFLPAEERSLNGRNGIKSRQDDRDAFLTDERSYHNRNGGIESMHDDREKIENARSLVLQDIKNLGNKDVVVPPEDPRIPPKPQVFGVFARTDPNQPSRMPQKHIENSFQESRYGDAPDENQQGHLQDRNGNGTVEREESDSMYVETSLEYDDKGYDYENSVSNHTELHPMVVSTVESQSRQWGDGAFDTSPQKDDQRMGRGRVMNFSNDQEDEMANGDKKQGVNVIVDDNVFQTAMGPVQIEGYGVDRRREQKEKEEIVKEQLRDADYREKYRREFEEKNRKQRENSKYLMSLQMRANLDPDQDYDEEADKPRDAETNEIPRVKGGSSDENLMKVVAAEEDYWHKKLEKKTERENREAGRLERPRRISSDESQTRIDGIDFVGQEDVVHRKNKVFDQEERLRKLKAEEEFMAQEADKLVTERAALRQRTQAEEPIIAPVEKAPVEFSINEDMFSHFLEEDKNDKDFYDENRNHNRPNTTISGQRDGYYNDGGYKSLRELELRDKDRQYSDNITKPQAEVLPMNGHRYESDVYSKAPAEIVTENGDHFRQDDFPGNSDAAPEVNGFDGYSIYETFIHGESNHVICTSCGTSIEKSPSMYIAELDRYWHVNCFSCVVCKAWFGDEYSPVLHITNSMLHCERCYITDQVLKVNYATD</sequence>
<dbReference type="EMBL" id="MU826383">
    <property type="protein sequence ID" value="KAJ7377130.1"/>
    <property type="molecule type" value="Genomic_DNA"/>
</dbReference>
<feature type="compositionally biased region" description="Basic and acidic residues" evidence="5">
    <location>
        <begin position="907"/>
        <end position="932"/>
    </location>
</feature>
<feature type="region of interest" description="Disordered" evidence="5">
    <location>
        <begin position="1991"/>
        <end position="2013"/>
    </location>
</feature>
<evidence type="ECO:0000259" key="6">
    <source>
        <dbReference type="PROSITE" id="PS50021"/>
    </source>
</evidence>
<feature type="compositionally biased region" description="Basic and acidic residues" evidence="5">
    <location>
        <begin position="234"/>
        <end position="272"/>
    </location>
</feature>
<feature type="domain" description="LIM zinc-binding" evidence="7">
    <location>
        <begin position="2106"/>
        <end position="2171"/>
    </location>
</feature>
<dbReference type="Pfam" id="PF00307">
    <property type="entry name" value="CH"/>
    <property type="match status" value="1"/>
</dbReference>
<evidence type="ECO:0000256" key="2">
    <source>
        <dbReference type="ARBA" id="ARBA00022833"/>
    </source>
</evidence>
<evidence type="ECO:0000256" key="4">
    <source>
        <dbReference type="PROSITE-ProRule" id="PRU00125"/>
    </source>
</evidence>
<feature type="region of interest" description="Disordered" evidence="5">
    <location>
        <begin position="525"/>
        <end position="715"/>
    </location>
</feature>
<feature type="compositionally biased region" description="Basic and acidic residues" evidence="5">
    <location>
        <begin position="1328"/>
        <end position="1350"/>
    </location>
</feature>
<dbReference type="PANTHER" id="PTHR46767">
    <property type="entry name" value="LIM DOMAIN ONLY PROTEIN 7"/>
    <property type="match status" value="1"/>
</dbReference>
<gene>
    <name evidence="8" type="primary">LMO7</name>
    <name evidence="8" type="ORF">OS493_030725</name>
</gene>
<feature type="region of interest" description="Disordered" evidence="5">
    <location>
        <begin position="904"/>
        <end position="957"/>
    </location>
</feature>
<feature type="region of interest" description="Disordered" evidence="5">
    <location>
        <begin position="736"/>
        <end position="760"/>
    </location>
</feature>
<keyword evidence="1 4" id="KW-0479">Metal-binding</keyword>
<keyword evidence="2 4" id="KW-0862">Zinc</keyword>
<feature type="compositionally biased region" description="Basic and acidic residues" evidence="5">
    <location>
        <begin position="1834"/>
        <end position="1846"/>
    </location>
</feature>
<feature type="region of interest" description="Disordered" evidence="5">
    <location>
        <begin position="1305"/>
        <end position="1490"/>
    </location>
</feature>
<feature type="region of interest" description="Disordered" evidence="5">
    <location>
        <begin position="1043"/>
        <end position="1252"/>
    </location>
</feature>
<feature type="compositionally biased region" description="Basic and acidic residues" evidence="5">
    <location>
        <begin position="627"/>
        <end position="679"/>
    </location>
</feature>
<organism evidence="8 9">
    <name type="scientific">Desmophyllum pertusum</name>
    <dbReference type="NCBI Taxonomy" id="174260"/>
    <lineage>
        <taxon>Eukaryota</taxon>
        <taxon>Metazoa</taxon>
        <taxon>Cnidaria</taxon>
        <taxon>Anthozoa</taxon>
        <taxon>Hexacorallia</taxon>
        <taxon>Scleractinia</taxon>
        <taxon>Caryophylliina</taxon>
        <taxon>Caryophylliidae</taxon>
        <taxon>Desmophyllum</taxon>
    </lineage>
</organism>
<reference evidence="8" key="1">
    <citation type="submission" date="2023-01" db="EMBL/GenBank/DDBJ databases">
        <title>Genome assembly of the deep-sea coral Lophelia pertusa.</title>
        <authorList>
            <person name="Herrera S."/>
            <person name="Cordes E."/>
        </authorList>
    </citation>
    <scope>NUCLEOTIDE SEQUENCE</scope>
    <source>
        <strain evidence="8">USNM1676648</strain>
        <tissue evidence="8">Polyp</tissue>
    </source>
</reference>
<dbReference type="InterPro" id="IPR029978">
    <property type="entry name" value="LMO-7"/>
</dbReference>
<dbReference type="InterPro" id="IPR036872">
    <property type="entry name" value="CH_dom_sf"/>
</dbReference>
<feature type="compositionally biased region" description="Basic and acidic residues" evidence="5">
    <location>
        <begin position="774"/>
        <end position="805"/>
    </location>
</feature>
<evidence type="ECO:0000256" key="1">
    <source>
        <dbReference type="ARBA" id="ARBA00022723"/>
    </source>
</evidence>
<evidence type="ECO:0000256" key="3">
    <source>
        <dbReference type="ARBA" id="ARBA00023038"/>
    </source>
</evidence>
<feature type="compositionally biased region" description="Basic and acidic residues" evidence="5">
    <location>
        <begin position="121"/>
        <end position="139"/>
    </location>
</feature>
<evidence type="ECO:0000313" key="8">
    <source>
        <dbReference type="EMBL" id="KAJ7377130.1"/>
    </source>
</evidence>
<feature type="compositionally biased region" description="Basic and acidic residues" evidence="5">
    <location>
        <begin position="168"/>
        <end position="193"/>
    </location>
</feature>
<name>A0A9X0CVH6_9CNID</name>
<evidence type="ECO:0000256" key="5">
    <source>
        <dbReference type="SAM" id="MobiDB-lite"/>
    </source>
</evidence>
<feature type="compositionally biased region" description="Basic and acidic residues" evidence="5">
    <location>
        <begin position="1417"/>
        <end position="1433"/>
    </location>
</feature>
<feature type="compositionally biased region" description="Basic and acidic residues" evidence="5">
    <location>
        <begin position="1190"/>
        <end position="1201"/>
    </location>
</feature>
<feature type="compositionally biased region" description="Basic and acidic residues" evidence="5">
    <location>
        <begin position="1461"/>
        <end position="1479"/>
    </location>
</feature>
<comment type="caution">
    <text evidence="8">The sequence shown here is derived from an EMBL/GenBank/DDBJ whole genome shotgun (WGS) entry which is preliminary data.</text>
</comment>